<gene>
    <name evidence="2" type="ORF">I4641_19295</name>
</gene>
<feature type="transmembrane region" description="Helical" evidence="1">
    <location>
        <begin position="81"/>
        <end position="96"/>
    </location>
</feature>
<feature type="transmembrane region" description="Helical" evidence="1">
    <location>
        <begin position="179"/>
        <end position="197"/>
    </location>
</feature>
<name>A0A964BSZ9_9CYAN</name>
<keyword evidence="1" id="KW-0812">Transmembrane</keyword>
<dbReference type="RefSeq" id="WP_229642216.1">
    <property type="nucleotide sequence ID" value="NZ_JADWDC010000068.1"/>
</dbReference>
<keyword evidence="1" id="KW-0472">Membrane</keyword>
<accession>A0A964BSZ9</accession>
<reference evidence="2" key="1">
    <citation type="journal article" date="2021" name="Antonie Van Leeuwenhoek">
        <title>Draft genome and description of Waterburya agarophytonicola gen. nov. sp. nov. (Pleurocapsales, Cyanobacteria): a seaweed symbiont.</title>
        <authorList>
            <person name="Bonthond G."/>
            <person name="Shalygin S."/>
            <person name="Bayer T."/>
            <person name="Weinberger F."/>
        </authorList>
    </citation>
    <scope>NUCLEOTIDE SEQUENCE</scope>
    <source>
        <strain evidence="2">KI4</strain>
    </source>
</reference>
<feature type="transmembrane region" description="Helical" evidence="1">
    <location>
        <begin position="116"/>
        <end position="135"/>
    </location>
</feature>
<sequence length="228" mass="26160">MKKYYSYFWFFILTIYCVILISIEVKVSQDFVRNFFIDIQGSVPFYAINTSLSVFLLLATALIFSLILATLSSIENNSQNINFYRSQVVFFGYLGLDDRFLIHEYLGHVLGINDALILAGLGVVEIILILTWGNYRQWSRTTINYLLGAAVFSALMILIDGAFPREMIPRLSLEDLSKTWANTFILLFAWSIFSQNINIIKLKAQQYDALSREDLNISEYSKPKPKLG</sequence>
<protein>
    <submittedName>
        <fullName evidence="2">Uncharacterized protein</fullName>
    </submittedName>
</protein>
<dbReference type="Proteomes" id="UP000729733">
    <property type="component" value="Unassembled WGS sequence"/>
</dbReference>
<feature type="transmembrane region" description="Helical" evidence="1">
    <location>
        <begin position="142"/>
        <end position="159"/>
    </location>
</feature>
<evidence type="ECO:0000313" key="2">
    <source>
        <dbReference type="EMBL" id="MCC0179118.1"/>
    </source>
</evidence>
<dbReference type="EMBL" id="JADWDC010000068">
    <property type="protein sequence ID" value="MCC0179118.1"/>
    <property type="molecule type" value="Genomic_DNA"/>
</dbReference>
<evidence type="ECO:0000313" key="3">
    <source>
        <dbReference type="Proteomes" id="UP000729733"/>
    </source>
</evidence>
<feature type="transmembrane region" description="Helical" evidence="1">
    <location>
        <begin position="7"/>
        <end position="25"/>
    </location>
</feature>
<feature type="transmembrane region" description="Helical" evidence="1">
    <location>
        <begin position="45"/>
        <end position="69"/>
    </location>
</feature>
<proteinExistence type="predicted"/>
<keyword evidence="1" id="KW-1133">Transmembrane helix</keyword>
<organism evidence="2 3">
    <name type="scientific">Waterburya agarophytonicola KI4</name>
    <dbReference type="NCBI Taxonomy" id="2874699"/>
    <lineage>
        <taxon>Bacteria</taxon>
        <taxon>Bacillati</taxon>
        <taxon>Cyanobacteriota</taxon>
        <taxon>Cyanophyceae</taxon>
        <taxon>Pleurocapsales</taxon>
        <taxon>Hyellaceae</taxon>
        <taxon>Waterburya</taxon>
        <taxon>Waterburya agarophytonicola</taxon>
    </lineage>
</organism>
<evidence type="ECO:0000256" key="1">
    <source>
        <dbReference type="SAM" id="Phobius"/>
    </source>
</evidence>
<comment type="caution">
    <text evidence="2">The sequence shown here is derived from an EMBL/GenBank/DDBJ whole genome shotgun (WGS) entry which is preliminary data.</text>
</comment>
<dbReference type="AlphaFoldDB" id="A0A964BSZ9"/>
<keyword evidence="3" id="KW-1185">Reference proteome</keyword>